<evidence type="ECO:0000313" key="2">
    <source>
        <dbReference type="EMBL" id="KGX91750.1"/>
    </source>
</evidence>
<dbReference type="eggNOG" id="ENOG50336N4">
    <property type="taxonomic scope" value="Bacteria"/>
</dbReference>
<sequence length="92" mass="10410">MINSMQKVGFVLFLSGTVLFGFMHLAIALYIPHLRGWSDPPGKLVIVLNDIVGWTPYILSITFMVVGALTVFYCLWAKRMYEEEGKVEDDPV</sequence>
<keyword evidence="3" id="KW-1185">Reference proteome</keyword>
<dbReference type="AlphaFoldDB" id="A0A0A5GKQ4"/>
<dbReference type="STRING" id="1385511.GCA_000425225_00176"/>
<dbReference type="OrthoDB" id="2622902at2"/>
<keyword evidence="1" id="KW-1133">Transmembrane helix</keyword>
<evidence type="ECO:0000313" key="3">
    <source>
        <dbReference type="Proteomes" id="UP000030403"/>
    </source>
</evidence>
<feature type="transmembrane region" description="Helical" evidence="1">
    <location>
        <begin position="12"/>
        <end position="31"/>
    </location>
</feature>
<keyword evidence="1" id="KW-0472">Membrane</keyword>
<name>A0A0A5GKQ4_9BACI</name>
<reference evidence="2 3" key="1">
    <citation type="submission" date="2013-08" db="EMBL/GenBank/DDBJ databases">
        <authorList>
            <person name="Huang J."/>
            <person name="Wang G."/>
        </authorList>
    </citation>
    <scope>NUCLEOTIDE SEQUENCE [LARGE SCALE GENOMIC DNA]</scope>
    <source>
        <strain evidence="2 3">BH030004</strain>
    </source>
</reference>
<accession>A0A0A5GKQ4</accession>
<protein>
    <submittedName>
        <fullName evidence="2">Uncharacterized protein</fullName>
    </submittedName>
</protein>
<dbReference type="EMBL" id="AVPF01000001">
    <property type="protein sequence ID" value="KGX91750.1"/>
    <property type="molecule type" value="Genomic_DNA"/>
</dbReference>
<evidence type="ECO:0000256" key="1">
    <source>
        <dbReference type="SAM" id="Phobius"/>
    </source>
</evidence>
<dbReference type="Proteomes" id="UP000030403">
    <property type="component" value="Unassembled WGS sequence"/>
</dbReference>
<dbReference type="RefSeq" id="WP_027445253.1">
    <property type="nucleotide sequence ID" value="NZ_AULJ01000001.1"/>
</dbReference>
<gene>
    <name evidence="2" type="ORF">N783_00395</name>
</gene>
<keyword evidence="1" id="KW-0812">Transmembrane</keyword>
<proteinExistence type="predicted"/>
<comment type="caution">
    <text evidence="2">The sequence shown here is derived from an EMBL/GenBank/DDBJ whole genome shotgun (WGS) entry which is preliminary data.</text>
</comment>
<organism evidence="2 3">
    <name type="scientific">Pontibacillus marinus BH030004 = DSM 16465</name>
    <dbReference type="NCBI Taxonomy" id="1385511"/>
    <lineage>
        <taxon>Bacteria</taxon>
        <taxon>Bacillati</taxon>
        <taxon>Bacillota</taxon>
        <taxon>Bacilli</taxon>
        <taxon>Bacillales</taxon>
        <taxon>Bacillaceae</taxon>
        <taxon>Pontibacillus</taxon>
    </lineage>
</organism>
<feature type="transmembrane region" description="Helical" evidence="1">
    <location>
        <begin position="51"/>
        <end position="76"/>
    </location>
</feature>